<evidence type="ECO:0000313" key="1">
    <source>
        <dbReference type="EMBL" id="KAH7852818.1"/>
    </source>
</evidence>
<accession>A0ACB7YHC9</accession>
<sequence>MGESARQIQVRSLSGESATVSVSPNTTVRDLKLLLRQTFPPASISPNFHLFLKGVKLGLESKISCHSIESGEFMVLVPYVKKDQQQTRQDNKAVTTLKGQSKFSTSKASDSVWSDMMQDLSFLRDVPREENSCNLESNRTNFANSNEVRWGSYTSTSSEPKMKKRLYSDKQAGHIDDLIISILGSSENTQLDEQNCKRFMQVLESVNCLSNPHSGECVLKEAYLQDNDQNPSANENDLCLCPSWLKIVMKAFYFLNIYSAYLHVQRDKVTITCLKESLDQLYKLGLEVGIADLEILSHLCPKVVRFVNDKISDVNVLDALVIINSSVEQRHPVEVKKRLPTATFVKAMKKREGLFKTILFDAVKLFMRKNGNEMAQFLSLEDLLMFVTEGGTSESASQVKRPRRSKSLASSSHSFEARCYETNKLLPVAMVEHLKRGIGSCGQMVHIEEINARVANLVEIPVELSDNMKSALRSIGIKRLYSHQAESVRASLAGKNVVVATMTSSGKSLCYNVPVLEVLFQNLSACALYLFPTKALAQDQLRSLVAMAKGFDRSLNIGIYDGDTSQTDRIWLRENARLLITNPDMLHMSILPVHGRFRRILSNLRFVVIDEAHAYKGSFGCHTALILRRLRRLCSHVYGSEPSFVFCTATSGNPREHAMELANLPTMELIQNDGSPSGRKLFVLWNPPLYSNADSKKTSSRDTGVSLDKNMGSRRSSSILEVSCLFAEIIQHGLRCIAFCKSRKLCELVLCYTREILQETAPHLVSFICAYRAGYIAQDRRTIESDFFNEKLYGVAATNALELGIDVGHIDVTLHLGFPGSISSLWQQAGRSGRRENASLAIYVAFEGPLDQYFMKFPQKLFRSPIECCHIDAQNQQVLEQHLVCAAVEHPLSLLHDENYFGPRLENAIVALKRKGFLTADPSRDPSARIWSYIGHERMPSHSVSIRAIETEKYKVIDKQKNKLLEEIEESRAFFQVYDGAVYMHQGKTYLVKELDISTKIALCQVADLKYYTKTRDYTDVHVIGGEIAYPARISNMQISKTTAQTDSCKVTTTWFGFYRIWRGSNEIFDTVDLLLPKYSYESQAAWIRVPQSIKAAVEIKKLSFRAGLHAAGHALLNVVPLYIICNSSDLASECVNPHDTRYVPERILLYDQHPGGTGISAQVQPLFTELLTAALELLTSCCCSGDTGCPNCVQNLACHEYNEVLDKDAAVTIIKGVLEAEKSYFDGIS</sequence>
<organism evidence="1 2">
    <name type="scientific">Vaccinium darrowii</name>
    <dbReference type="NCBI Taxonomy" id="229202"/>
    <lineage>
        <taxon>Eukaryota</taxon>
        <taxon>Viridiplantae</taxon>
        <taxon>Streptophyta</taxon>
        <taxon>Embryophyta</taxon>
        <taxon>Tracheophyta</taxon>
        <taxon>Spermatophyta</taxon>
        <taxon>Magnoliopsida</taxon>
        <taxon>eudicotyledons</taxon>
        <taxon>Gunneridae</taxon>
        <taxon>Pentapetalae</taxon>
        <taxon>asterids</taxon>
        <taxon>Ericales</taxon>
        <taxon>Ericaceae</taxon>
        <taxon>Vaccinioideae</taxon>
        <taxon>Vaccinieae</taxon>
        <taxon>Vaccinium</taxon>
    </lineage>
</organism>
<protein>
    <submittedName>
        <fullName evidence="1">Uncharacterized protein</fullName>
    </submittedName>
</protein>
<keyword evidence="2" id="KW-1185">Reference proteome</keyword>
<reference evidence="1 2" key="1">
    <citation type="journal article" date="2021" name="Hortic Res">
        <title>High-quality reference genome and annotation aids understanding of berry development for evergreen blueberry (Vaccinium darrowii).</title>
        <authorList>
            <person name="Yu J."/>
            <person name="Hulse-Kemp A.M."/>
            <person name="Babiker E."/>
            <person name="Staton M."/>
        </authorList>
    </citation>
    <scope>NUCLEOTIDE SEQUENCE [LARGE SCALE GENOMIC DNA]</scope>
    <source>
        <strain evidence="2">cv. NJ 8807/NJ 8810</strain>
        <tissue evidence="1">Young leaf</tissue>
    </source>
</reference>
<comment type="caution">
    <text evidence="1">The sequence shown here is derived from an EMBL/GenBank/DDBJ whole genome shotgun (WGS) entry which is preliminary data.</text>
</comment>
<name>A0ACB7YHC9_9ERIC</name>
<dbReference type="EMBL" id="CM037158">
    <property type="protein sequence ID" value="KAH7852818.1"/>
    <property type="molecule type" value="Genomic_DNA"/>
</dbReference>
<dbReference type="Proteomes" id="UP000828048">
    <property type="component" value="Chromosome 8"/>
</dbReference>
<evidence type="ECO:0000313" key="2">
    <source>
        <dbReference type="Proteomes" id="UP000828048"/>
    </source>
</evidence>
<proteinExistence type="predicted"/>
<gene>
    <name evidence="1" type="ORF">Vadar_029567</name>
</gene>